<feature type="transmembrane region" description="Helical" evidence="14">
    <location>
        <begin position="161"/>
        <end position="182"/>
    </location>
</feature>
<feature type="domain" description="Histidine kinase" evidence="15">
    <location>
        <begin position="244"/>
        <end position="453"/>
    </location>
</feature>
<evidence type="ECO:0000256" key="6">
    <source>
        <dbReference type="ARBA" id="ARBA00022679"/>
    </source>
</evidence>
<dbReference type="PANTHER" id="PTHR45436">
    <property type="entry name" value="SENSOR HISTIDINE KINASE YKOH"/>
    <property type="match status" value="1"/>
</dbReference>
<comment type="subcellular location">
    <subcellularLocation>
        <location evidence="2">Cell inner membrane</location>
        <topology evidence="2">Multi-pass membrane protein</topology>
    </subcellularLocation>
</comment>
<sequence length="455" mass="50776">MKPELSITLRLTLSFVLILTLVCAGISWTLYRALSNELTWRDDVTLINRAEQIRQLLADGAKAENLPLYFNRMMDTRQDILLIHSPAGERISVNHTGVNPGRLDSLSVLKEPTLEKIGKSDIAGTQLSAVRIAAESHGTPVTITVARLASERRYMLEQYRYNSILISIIAIIVCSVLSPLLIKNGLKAIVSLSKLTAKMDSRGLSQPLNENTLPVELKPLGSALNIMRQKLAEDFRRLNQFADDLAHELRTPVNILLGHNQVTLSKERTVEEYQQALANNIEELEGLSRLTENILFLARAEHNNIMLKKEAISQADLIGSLTDFLEYEAEEKEIAFTTSCDGNVQADRILLQRVLLNLLSNAIRYSPNNATIHIVTQSGDGEKIIEIINPGEPFAAPDNLFNRFWRGDNARHSPGYGLGLSMVKAIMELHSGSVSYRFADGNHIFSLRFPAYPQE</sequence>
<dbReference type="Pfam" id="PF00512">
    <property type="entry name" value="HisKA"/>
    <property type="match status" value="1"/>
</dbReference>
<comment type="caution">
    <text evidence="17">The sequence shown here is derived from an EMBL/GenBank/DDBJ whole genome shotgun (WGS) entry which is preliminary data.</text>
</comment>
<dbReference type="EMBL" id="PQLX01000008">
    <property type="protein sequence ID" value="POU63184.1"/>
    <property type="molecule type" value="Genomic_DNA"/>
</dbReference>
<dbReference type="InterPro" id="IPR050428">
    <property type="entry name" value="TCS_sensor_his_kinase"/>
</dbReference>
<evidence type="ECO:0000256" key="9">
    <source>
        <dbReference type="ARBA" id="ARBA00022777"/>
    </source>
</evidence>
<accession>A0A2S4RTL2</accession>
<evidence type="ECO:0000256" key="10">
    <source>
        <dbReference type="ARBA" id="ARBA00022840"/>
    </source>
</evidence>
<dbReference type="InterPro" id="IPR006290">
    <property type="entry name" value="CztS_silS_copS"/>
</dbReference>
<evidence type="ECO:0000256" key="8">
    <source>
        <dbReference type="ARBA" id="ARBA00022741"/>
    </source>
</evidence>
<dbReference type="AlphaFoldDB" id="A0A2S4RTL2"/>
<keyword evidence="12 14" id="KW-0902">Two-component regulatory system</keyword>
<dbReference type="RefSeq" id="WP_103777391.1">
    <property type="nucleotide sequence ID" value="NZ_PQLX01000008.1"/>
</dbReference>
<dbReference type="EC" id="2.7.13.3" evidence="14"/>
<reference evidence="17 18" key="1">
    <citation type="submission" date="2018-01" db="EMBL/GenBank/DDBJ databases">
        <title>Complete genome sequences of 14 Citrobacter spp. isolated from plant in Canada.</title>
        <authorList>
            <person name="Bhandare S.G."/>
            <person name="Colavecchio A."/>
            <person name="Jeukens J."/>
            <person name="Emond-Rheault J.-G."/>
            <person name="Freschi L."/>
            <person name="Hamel J."/>
            <person name="Kukavica-Ibrulj I."/>
            <person name="Levesque R."/>
            <person name="Goodridge L."/>
        </authorList>
    </citation>
    <scope>NUCLEOTIDE SEQUENCE [LARGE SCALE GENOMIC DNA]</scope>
    <source>
        <strain evidence="17 18">S1285</strain>
    </source>
</reference>
<dbReference type="GO" id="GO:0005524">
    <property type="term" value="F:ATP binding"/>
    <property type="evidence" value="ECO:0007669"/>
    <property type="project" value="UniProtKB-KW"/>
</dbReference>
<dbReference type="InterPro" id="IPR036097">
    <property type="entry name" value="HisK_dim/P_sf"/>
</dbReference>
<evidence type="ECO:0000256" key="13">
    <source>
        <dbReference type="ARBA" id="ARBA00023136"/>
    </source>
</evidence>
<dbReference type="SMART" id="SM00388">
    <property type="entry name" value="HisKA"/>
    <property type="match status" value="1"/>
</dbReference>
<keyword evidence="9 14" id="KW-0418">Kinase</keyword>
<keyword evidence="13 14" id="KW-0472">Membrane</keyword>
<dbReference type="PROSITE" id="PS50109">
    <property type="entry name" value="HIS_KIN"/>
    <property type="match status" value="1"/>
</dbReference>
<dbReference type="Gene3D" id="1.10.287.130">
    <property type="match status" value="1"/>
</dbReference>
<dbReference type="SUPFAM" id="SSF47384">
    <property type="entry name" value="Homodimeric domain of signal transducing histidine kinase"/>
    <property type="match status" value="1"/>
</dbReference>
<keyword evidence="4 14" id="KW-0997">Cell inner membrane</keyword>
<dbReference type="CDD" id="cd00082">
    <property type="entry name" value="HisKA"/>
    <property type="match status" value="1"/>
</dbReference>
<evidence type="ECO:0000313" key="18">
    <source>
        <dbReference type="Proteomes" id="UP000237003"/>
    </source>
</evidence>
<dbReference type="GO" id="GO:0005886">
    <property type="term" value="C:plasma membrane"/>
    <property type="evidence" value="ECO:0007669"/>
    <property type="project" value="UniProtKB-SubCell"/>
</dbReference>
<dbReference type="InterPro" id="IPR003594">
    <property type="entry name" value="HATPase_dom"/>
</dbReference>
<gene>
    <name evidence="17" type="ORF">C3430_21075</name>
</gene>
<dbReference type="Pfam" id="PF02518">
    <property type="entry name" value="HATPase_c"/>
    <property type="match status" value="1"/>
</dbReference>
<keyword evidence="3 14" id="KW-1003">Cell membrane</keyword>
<dbReference type="Gene3D" id="6.10.340.10">
    <property type="match status" value="1"/>
</dbReference>
<dbReference type="InterPro" id="IPR003660">
    <property type="entry name" value="HAMP_dom"/>
</dbReference>
<evidence type="ECO:0000259" key="16">
    <source>
        <dbReference type="PROSITE" id="PS50885"/>
    </source>
</evidence>
<dbReference type="PROSITE" id="PS50885">
    <property type="entry name" value="HAMP"/>
    <property type="match status" value="1"/>
</dbReference>
<comment type="function">
    <text evidence="14">Member of a two-component regulatory system.</text>
</comment>
<feature type="domain" description="HAMP" evidence="16">
    <location>
        <begin position="183"/>
        <end position="236"/>
    </location>
</feature>
<dbReference type="OrthoDB" id="9809766at2"/>
<dbReference type="InterPro" id="IPR003661">
    <property type="entry name" value="HisK_dim/P_dom"/>
</dbReference>
<evidence type="ECO:0000256" key="4">
    <source>
        <dbReference type="ARBA" id="ARBA00022519"/>
    </source>
</evidence>
<dbReference type="Gene3D" id="3.30.565.10">
    <property type="entry name" value="Histidine kinase-like ATPase, C-terminal domain"/>
    <property type="match status" value="1"/>
</dbReference>
<dbReference type="PANTHER" id="PTHR45436:SF3">
    <property type="entry name" value="SENSOR HISTIDINE KINASE HPRS"/>
    <property type="match status" value="1"/>
</dbReference>
<evidence type="ECO:0000256" key="11">
    <source>
        <dbReference type="ARBA" id="ARBA00022989"/>
    </source>
</evidence>
<keyword evidence="5" id="KW-0597">Phosphoprotein</keyword>
<dbReference type="GO" id="GO:0000155">
    <property type="term" value="F:phosphorelay sensor kinase activity"/>
    <property type="evidence" value="ECO:0007669"/>
    <property type="project" value="InterPro"/>
</dbReference>
<evidence type="ECO:0000259" key="15">
    <source>
        <dbReference type="PROSITE" id="PS50109"/>
    </source>
</evidence>
<evidence type="ECO:0000256" key="7">
    <source>
        <dbReference type="ARBA" id="ARBA00022692"/>
    </source>
</evidence>
<dbReference type="InterPro" id="IPR005467">
    <property type="entry name" value="His_kinase_dom"/>
</dbReference>
<evidence type="ECO:0000256" key="5">
    <source>
        <dbReference type="ARBA" id="ARBA00022553"/>
    </source>
</evidence>
<comment type="catalytic activity">
    <reaction evidence="1 14">
        <text>ATP + protein L-histidine = ADP + protein N-phospho-L-histidine.</text>
        <dbReference type="EC" id="2.7.13.3"/>
    </reaction>
</comment>
<protein>
    <recommendedName>
        <fullName evidence="14">Sensor protein</fullName>
        <ecNumber evidence="14">2.7.13.3</ecNumber>
    </recommendedName>
</protein>
<evidence type="ECO:0000256" key="12">
    <source>
        <dbReference type="ARBA" id="ARBA00023012"/>
    </source>
</evidence>
<dbReference type="InterPro" id="IPR036890">
    <property type="entry name" value="HATPase_C_sf"/>
</dbReference>
<name>A0A2S4RTL2_CITAM</name>
<dbReference type="SUPFAM" id="SSF55874">
    <property type="entry name" value="ATPase domain of HSP90 chaperone/DNA topoisomerase II/histidine kinase"/>
    <property type="match status" value="1"/>
</dbReference>
<evidence type="ECO:0000256" key="14">
    <source>
        <dbReference type="RuleBase" id="RU364088"/>
    </source>
</evidence>
<evidence type="ECO:0000256" key="1">
    <source>
        <dbReference type="ARBA" id="ARBA00000085"/>
    </source>
</evidence>
<feature type="transmembrane region" description="Helical" evidence="14">
    <location>
        <begin position="12"/>
        <end position="31"/>
    </location>
</feature>
<dbReference type="SMART" id="SM00387">
    <property type="entry name" value="HATPase_c"/>
    <property type="match status" value="1"/>
</dbReference>
<evidence type="ECO:0000256" key="2">
    <source>
        <dbReference type="ARBA" id="ARBA00004429"/>
    </source>
</evidence>
<evidence type="ECO:0000313" key="17">
    <source>
        <dbReference type="EMBL" id="POU63184.1"/>
    </source>
</evidence>
<evidence type="ECO:0000256" key="3">
    <source>
        <dbReference type="ARBA" id="ARBA00022475"/>
    </source>
</evidence>
<keyword evidence="10 14" id="KW-0067">ATP-binding</keyword>
<dbReference type="Proteomes" id="UP000237003">
    <property type="component" value="Unassembled WGS sequence"/>
</dbReference>
<keyword evidence="6 14" id="KW-0808">Transferase</keyword>
<keyword evidence="7 14" id="KW-0812">Transmembrane</keyword>
<dbReference type="NCBIfam" id="TIGR01386">
    <property type="entry name" value="cztS_silS_copS"/>
    <property type="match status" value="1"/>
</dbReference>
<keyword evidence="8 14" id="KW-0547">Nucleotide-binding</keyword>
<organism evidence="17 18">
    <name type="scientific">Citrobacter amalonaticus</name>
    <dbReference type="NCBI Taxonomy" id="35703"/>
    <lineage>
        <taxon>Bacteria</taxon>
        <taxon>Pseudomonadati</taxon>
        <taxon>Pseudomonadota</taxon>
        <taxon>Gammaproteobacteria</taxon>
        <taxon>Enterobacterales</taxon>
        <taxon>Enterobacteriaceae</taxon>
        <taxon>Citrobacter</taxon>
    </lineage>
</organism>
<proteinExistence type="predicted"/>
<keyword evidence="11 14" id="KW-1133">Transmembrane helix</keyword>